<proteinExistence type="predicted"/>
<protein>
    <submittedName>
        <fullName evidence="2">Uncharacterized protein</fullName>
    </submittedName>
</protein>
<accession>A0A2P2PD05</accession>
<dbReference type="EMBL" id="GGEC01072131">
    <property type="protein sequence ID" value="MBX52615.1"/>
    <property type="molecule type" value="Transcribed_RNA"/>
</dbReference>
<name>A0A2P2PD05_RHIMU</name>
<evidence type="ECO:0000313" key="2">
    <source>
        <dbReference type="EMBL" id="MBX52615.1"/>
    </source>
</evidence>
<evidence type="ECO:0000256" key="1">
    <source>
        <dbReference type="SAM" id="Phobius"/>
    </source>
</evidence>
<organism evidence="2">
    <name type="scientific">Rhizophora mucronata</name>
    <name type="common">Asiatic mangrove</name>
    <dbReference type="NCBI Taxonomy" id="61149"/>
    <lineage>
        <taxon>Eukaryota</taxon>
        <taxon>Viridiplantae</taxon>
        <taxon>Streptophyta</taxon>
        <taxon>Embryophyta</taxon>
        <taxon>Tracheophyta</taxon>
        <taxon>Spermatophyta</taxon>
        <taxon>Magnoliopsida</taxon>
        <taxon>eudicotyledons</taxon>
        <taxon>Gunneridae</taxon>
        <taxon>Pentapetalae</taxon>
        <taxon>rosids</taxon>
        <taxon>fabids</taxon>
        <taxon>Malpighiales</taxon>
        <taxon>Rhizophoraceae</taxon>
        <taxon>Rhizophora</taxon>
    </lineage>
</organism>
<keyword evidence="1" id="KW-0472">Membrane</keyword>
<feature type="transmembrane region" description="Helical" evidence="1">
    <location>
        <begin position="12"/>
        <end position="34"/>
    </location>
</feature>
<reference evidence="2" key="1">
    <citation type="submission" date="2018-02" db="EMBL/GenBank/DDBJ databases">
        <title>Rhizophora mucronata_Transcriptome.</title>
        <authorList>
            <person name="Meera S.P."/>
            <person name="Sreeshan A."/>
            <person name="Augustine A."/>
        </authorList>
    </citation>
    <scope>NUCLEOTIDE SEQUENCE</scope>
    <source>
        <tissue evidence="2">Leaf</tissue>
    </source>
</reference>
<keyword evidence="1" id="KW-1133">Transmembrane helix</keyword>
<keyword evidence="1" id="KW-0812">Transmembrane</keyword>
<sequence>MDSVGTWSFLPPEGLCLFFLFSVISGLVGSFDAVHRLSSVEKF</sequence>
<dbReference type="AlphaFoldDB" id="A0A2P2PD05"/>